<dbReference type="Gene3D" id="1.20.190.20">
    <property type="entry name" value="14-3-3 domain"/>
    <property type="match status" value="1"/>
</dbReference>
<organism evidence="25 26">
    <name type="scientific">Actinidia rufa</name>
    <dbReference type="NCBI Taxonomy" id="165716"/>
    <lineage>
        <taxon>Eukaryota</taxon>
        <taxon>Viridiplantae</taxon>
        <taxon>Streptophyta</taxon>
        <taxon>Embryophyta</taxon>
        <taxon>Tracheophyta</taxon>
        <taxon>Spermatophyta</taxon>
        <taxon>Magnoliopsida</taxon>
        <taxon>eudicotyledons</taxon>
        <taxon>Gunneridae</taxon>
        <taxon>Pentapetalae</taxon>
        <taxon>asterids</taxon>
        <taxon>Ericales</taxon>
        <taxon>Actinidiaceae</taxon>
        <taxon>Actinidia</taxon>
    </lineage>
</organism>
<dbReference type="PROSITE" id="PS51194">
    <property type="entry name" value="HELICASE_CTER"/>
    <property type="match status" value="1"/>
</dbReference>
<dbReference type="Pfam" id="PF00270">
    <property type="entry name" value="DEAD"/>
    <property type="match status" value="1"/>
</dbReference>
<feature type="domain" description="Helicase C-terminal" evidence="23">
    <location>
        <begin position="885"/>
        <end position="1051"/>
    </location>
</feature>
<dbReference type="Pfam" id="PF24641">
    <property type="entry name" value="KH_DEAH11_2nd"/>
    <property type="match status" value="1"/>
</dbReference>
<dbReference type="InterPro" id="IPR011545">
    <property type="entry name" value="DEAD/DEAH_box_helicase_dom"/>
</dbReference>
<feature type="domain" description="RING-type" evidence="21">
    <location>
        <begin position="1737"/>
        <end position="1780"/>
    </location>
</feature>
<dbReference type="SUPFAM" id="SSF54928">
    <property type="entry name" value="RNA-binding domain, RBD"/>
    <property type="match status" value="1"/>
</dbReference>
<keyword evidence="10" id="KW-0547">Nucleotide-binding</keyword>
<dbReference type="InterPro" id="IPR014001">
    <property type="entry name" value="Helicase_ATP-bd"/>
</dbReference>
<dbReference type="InterPro" id="IPR044066">
    <property type="entry name" value="TRIAD_supradom"/>
</dbReference>
<evidence type="ECO:0000259" key="21">
    <source>
        <dbReference type="PROSITE" id="PS50089"/>
    </source>
</evidence>
<dbReference type="Gene3D" id="3.30.70.330">
    <property type="match status" value="1"/>
</dbReference>
<dbReference type="InterPro" id="IPR042035">
    <property type="entry name" value="DEAH_win-hel_dom"/>
</dbReference>
<dbReference type="FunFam" id="1.10.10.2130:FF:000001">
    <property type="entry name" value="Pre-mRNA-splicing factor ATP-dependent RNA helicase"/>
    <property type="match status" value="1"/>
</dbReference>
<dbReference type="EC" id="3.6.4.13" evidence="4"/>
<evidence type="ECO:0000256" key="18">
    <source>
        <dbReference type="ARBA" id="ARBA00047984"/>
    </source>
</evidence>
<dbReference type="Proteomes" id="UP000585474">
    <property type="component" value="Unassembled WGS sequence"/>
</dbReference>
<evidence type="ECO:0000256" key="7">
    <source>
        <dbReference type="ARBA" id="ARBA00022679"/>
    </source>
</evidence>
<evidence type="ECO:0000256" key="15">
    <source>
        <dbReference type="ARBA" id="ARBA00022833"/>
    </source>
</evidence>
<dbReference type="Pfam" id="PF24638">
    <property type="entry name" value="KH_DEAH11_1st"/>
    <property type="match status" value="1"/>
</dbReference>
<name>A0A7J0EV02_9ERIC</name>
<dbReference type="InterPro" id="IPR001841">
    <property type="entry name" value="Znf_RING"/>
</dbReference>
<dbReference type="PROSITE" id="PS00797">
    <property type="entry name" value="1433_2"/>
    <property type="match status" value="1"/>
</dbReference>
<dbReference type="FunFam" id="3.40.50.300:FF:001279">
    <property type="entry name" value="ATP-dependent RNA helicase DEAH12 chloroplastic"/>
    <property type="match status" value="1"/>
</dbReference>
<feature type="domain" description="Helicase ATP-binding" evidence="22">
    <location>
        <begin position="686"/>
        <end position="850"/>
    </location>
</feature>
<evidence type="ECO:0000256" key="8">
    <source>
        <dbReference type="ARBA" id="ARBA00022723"/>
    </source>
</evidence>
<keyword evidence="16" id="KW-0067">ATP-binding</keyword>
<keyword evidence="5" id="KW-0150">Chloroplast</keyword>
<evidence type="ECO:0000256" key="9">
    <source>
        <dbReference type="ARBA" id="ARBA00022737"/>
    </source>
</evidence>
<dbReference type="SMART" id="SM00101">
    <property type="entry name" value="14_3_3"/>
    <property type="match status" value="1"/>
</dbReference>
<dbReference type="Pfam" id="PF00244">
    <property type="entry name" value="14-3-3"/>
    <property type="match status" value="2"/>
</dbReference>
<dbReference type="GO" id="GO:0016740">
    <property type="term" value="F:transferase activity"/>
    <property type="evidence" value="ECO:0007669"/>
    <property type="project" value="UniProtKB-KW"/>
</dbReference>
<dbReference type="SUPFAM" id="SSF57850">
    <property type="entry name" value="RING/U-box"/>
    <property type="match status" value="2"/>
</dbReference>
<keyword evidence="7" id="KW-0808">Transferase</keyword>
<dbReference type="GO" id="GO:0003724">
    <property type="term" value="F:RNA helicase activity"/>
    <property type="evidence" value="ECO:0007669"/>
    <property type="project" value="UniProtKB-EC"/>
</dbReference>
<keyword evidence="6" id="KW-0934">Plastid</keyword>
<dbReference type="Pfam" id="PF24637">
    <property type="entry name" value="RRM_DEAH11"/>
    <property type="match status" value="1"/>
</dbReference>
<dbReference type="CDD" id="cd22585">
    <property type="entry name" value="Rcat_RBR_DEAH12-like"/>
    <property type="match status" value="1"/>
</dbReference>
<dbReference type="InterPro" id="IPR056244">
    <property type="entry name" value="RRM_DEAH11/12"/>
</dbReference>
<evidence type="ECO:0000313" key="25">
    <source>
        <dbReference type="EMBL" id="GFY89417.1"/>
    </source>
</evidence>
<evidence type="ECO:0000259" key="23">
    <source>
        <dbReference type="PROSITE" id="PS51194"/>
    </source>
</evidence>
<dbReference type="Pfam" id="PF00097">
    <property type="entry name" value="zf-C3HC4"/>
    <property type="match status" value="1"/>
</dbReference>
<dbReference type="OrthoDB" id="10009520at2759"/>
<keyword evidence="11 19" id="KW-0863">Zinc-finger</keyword>
<dbReference type="InterPro" id="IPR018957">
    <property type="entry name" value="Znf_C3HC4_RING-type"/>
</dbReference>
<keyword evidence="15" id="KW-0862">Zinc</keyword>
<evidence type="ECO:0000256" key="2">
    <source>
        <dbReference type="ARBA" id="ARBA00006141"/>
    </source>
</evidence>
<evidence type="ECO:0000313" key="26">
    <source>
        <dbReference type="Proteomes" id="UP000585474"/>
    </source>
</evidence>
<evidence type="ECO:0000256" key="14">
    <source>
        <dbReference type="ARBA" id="ARBA00022806"/>
    </source>
</evidence>
<dbReference type="InterPro" id="IPR023409">
    <property type="entry name" value="14-3-3_CS"/>
</dbReference>
<dbReference type="InterPro" id="IPR023410">
    <property type="entry name" value="14-3-3_domain"/>
</dbReference>
<gene>
    <name evidence="25" type="ORF">Acr_06g0013570</name>
</gene>
<proteinExistence type="inferred from homology"/>
<keyword evidence="26" id="KW-1185">Reference proteome</keyword>
<dbReference type="SMART" id="SM00487">
    <property type="entry name" value="DEXDc"/>
    <property type="match status" value="1"/>
</dbReference>
<evidence type="ECO:0000256" key="11">
    <source>
        <dbReference type="ARBA" id="ARBA00022771"/>
    </source>
</evidence>
<evidence type="ECO:0000256" key="3">
    <source>
        <dbReference type="ARBA" id="ARBA00008792"/>
    </source>
</evidence>
<dbReference type="Pfam" id="PF24471">
    <property type="entry name" value="KH_DEAH11"/>
    <property type="match status" value="1"/>
</dbReference>
<dbReference type="SMART" id="SM00490">
    <property type="entry name" value="HELICc"/>
    <property type="match status" value="1"/>
</dbReference>
<comment type="catalytic activity">
    <reaction evidence="18">
        <text>ATP + H2O = ADP + phosphate + H(+)</text>
        <dbReference type="Rhea" id="RHEA:13065"/>
        <dbReference type="ChEBI" id="CHEBI:15377"/>
        <dbReference type="ChEBI" id="CHEBI:15378"/>
        <dbReference type="ChEBI" id="CHEBI:30616"/>
        <dbReference type="ChEBI" id="CHEBI:43474"/>
        <dbReference type="ChEBI" id="CHEBI:456216"/>
        <dbReference type="EC" id="3.6.4.13"/>
    </reaction>
</comment>
<evidence type="ECO:0000256" key="16">
    <source>
        <dbReference type="ARBA" id="ARBA00022840"/>
    </source>
</evidence>
<keyword evidence="12" id="KW-0833">Ubl conjugation pathway</keyword>
<evidence type="ECO:0000256" key="1">
    <source>
        <dbReference type="ARBA" id="ARBA00004229"/>
    </source>
</evidence>
<dbReference type="CDD" id="cd17917">
    <property type="entry name" value="DEXHc_RHA-like"/>
    <property type="match status" value="1"/>
</dbReference>
<evidence type="ECO:0000256" key="13">
    <source>
        <dbReference type="ARBA" id="ARBA00022801"/>
    </source>
</evidence>
<dbReference type="FunFam" id="1.20.120.1750:FF:000020">
    <property type="entry name" value="ATP-dependent RNA helicase DEAH12 chloroplastic"/>
    <property type="match status" value="1"/>
</dbReference>
<dbReference type="InterPro" id="IPR002464">
    <property type="entry name" value="DNA/RNA_helicase_DEAH_CS"/>
</dbReference>
<dbReference type="InterPro" id="IPR013083">
    <property type="entry name" value="Znf_RING/FYVE/PHD"/>
</dbReference>
<keyword evidence="17" id="KW-0809">Transit peptide</keyword>
<dbReference type="Gene3D" id="1.20.120.1750">
    <property type="match status" value="1"/>
</dbReference>
<dbReference type="FunFam" id="3.40.50.300:FF:002114">
    <property type="entry name" value="ATP-dependent RNA helicase DEAH12 chloroplastic"/>
    <property type="match status" value="1"/>
</dbReference>
<dbReference type="PROSITE" id="PS50089">
    <property type="entry name" value="ZF_RING_2"/>
    <property type="match status" value="1"/>
</dbReference>
<evidence type="ECO:0000256" key="10">
    <source>
        <dbReference type="ARBA" id="ARBA00022741"/>
    </source>
</evidence>
<dbReference type="PANTHER" id="PTHR18934">
    <property type="entry name" value="ATP-DEPENDENT RNA HELICASE"/>
    <property type="match status" value="1"/>
</dbReference>
<dbReference type="PANTHER" id="PTHR18934:SF81">
    <property type="entry name" value="ATP-DEPENDENT RNA HELICASE DEAH11, CHLOROPLASTIC-RELATED"/>
    <property type="match status" value="1"/>
</dbReference>
<keyword evidence="9" id="KW-0677">Repeat</keyword>
<dbReference type="Gene3D" id="3.30.40.10">
    <property type="entry name" value="Zinc/RING finger domain, C3HC4 (zinc finger)"/>
    <property type="match status" value="1"/>
</dbReference>
<dbReference type="EMBL" id="BJWL01000006">
    <property type="protein sequence ID" value="GFY89417.1"/>
    <property type="molecule type" value="Genomic_DNA"/>
</dbReference>
<comment type="subcellular location">
    <subcellularLocation>
        <location evidence="1">Plastid</location>
        <location evidence="1">Chloroplast</location>
    </subcellularLocation>
</comment>
<dbReference type="GO" id="GO:0003723">
    <property type="term" value="F:RNA binding"/>
    <property type="evidence" value="ECO:0007669"/>
    <property type="project" value="TreeGrafter"/>
</dbReference>
<dbReference type="PROSITE" id="PS00518">
    <property type="entry name" value="ZF_RING_1"/>
    <property type="match status" value="1"/>
</dbReference>
<evidence type="ECO:0000256" key="19">
    <source>
        <dbReference type="PROSITE-ProRule" id="PRU00175"/>
    </source>
</evidence>
<dbReference type="InterPro" id="IPR056245">
    <property type="entry name" value="KH_DEAH11/12"/>
</dbReference>
<keyword evidence="8" id="KW-0479">Metal-binding</keyword>
<dbReference type="CDD" id="cd00590">
    <property type="entry name" value="RRM_SF"/>
    <property type="match status" value="1"/>
</dbReference>
<dbReference type="InterPro" id="IPR013087">
    <property type="entry name" value="Znf_C2H2_type"/>
</dbReference>
<dbReference type="GO" id="GO:0008270">
    <property type="term" value="F:zinc ion binding"/>
    <property type="evidence" value="ECO:0007669"/>
    <property type="project" value="UniProtKB-KW"/>
</dbReference>
<dbReference type="InterPro" id="IPR056246">
    <property type="entry name" value="KH_DEAH11/12_1st"/>
</dbReference>
<evidence type="ECO:0000256" key="4">
    <source>
        <dbReference type="ARBA" id="ARBA00012552"/>
    </source>
</evidence>
<dbReference type="PROSITE" id="PS00028">
    <property type="entry name" value="ZINC_FINGER_C2H2_1"/>
    <property type="match status" value="1"/>
</dbReference>
<dbReference type="InterPro" id="IPR000308">
    <property type="entry name" value="14-3-3"/>
</dbReference>
<reference evidence="25 26" key="1">
    <citation type="submission" date="2019-07" db="EMBL/GenBank/DDBJ databases">
        <title>De Novo Assembly of kiwifruit Actinidia rufa.</title>
        <authorList>
            <person name="Sugita-Konishi S."/>
            <person name="Sato K."/>
            <person name="Mori E."/>
            <person name="Abe Y."/>
            <person name="Kisaki G."/>
            <person name="Hamano K."/>
            <person name="Suezawa K."/>
            <person name="Otani M."/>
            <person name="Fukuda T."/>
            <person name="Manabe T."/>
            <person name="Gomi K."/>
            <person name="Tabuchi M."/>
            <person name="Akimitsu K."/>
            <person name="Kataoka I."/>
        </authorList>
    </citation>
    <scope>NUCLEOTIDE SEQUENCE [LARGE SCALE GENOMIC DNA]</scope>
    <source>
        <strain evidence="26">cv. Fuchu</strain>
    </source>
</reference>
<dbReference type="InterPro" id="IPR012677">
    <property type="entry name" value="Nucleotide-bd_a/b_plait_sf"/>
</dbReference>
<dbReference type="SUPFAM" id="SSF48445">
    <property type="entry name" value="14-3-3 protein"/>
    <property type="match status" value="2"/>
</dbReference>
<evidence type="ECO:0000256" key="5">
    <source>
        <dbReference type="ARBA" id="ARBA00022528"/>
    </source>
</evidence>
<protein>
    <recommendedName>
        <fullName evidence="4">RNA helicase</fullName>
        <ecNumber evidence="4">3.6.4.13</ecNumber>
    </recommendedName>
</protein>
<accession>A0A7J0EV02</accession>
<evidence type="ECO:0000256" key="12">
    <source>
        <dbReference type="ARBA" id="ARBA00022786"/>
    </source>
</evidence>
<keyword evidence="13" id="KW-0378">Hydrolase</keyword>
<dbReference type="Pfam" id="PF00271">
    <property type="entry name" value="Helicase_C"/>
    <property type="match status" value="1"/>
</dbReference>
<evidence type="ECO:0000259" key="24">
    <source>
        <dbReference type="PROSITE" id="PS51873"/>
    </source>
</evidence>
<evidence type="ECO:0000259" key="22">
    <source>
        <dbReference type="PROSITE" id="PS51192"/>
    </source>
</evidence>
<keyword evidence="14 25" id="KW-0347">Helicase</keyword>
<dbReference type="InterPro" id="IPR036815">
    <property type="entry name" value="14-3-3_dom_sf"/>
</dbReference>
<dbReference type="InterPro" id="IPR056247">
    <property type="entry name" value="KH_DEAH11/12_2nd"/>
</dbReference>
<dbReference type="CDD" id="cd18791">
    <property type="entry name" value="SF2_C_RHA"/>
    <property type="match status" value="1"/>
</dbReference>
<evidence type="ECO:0000256" key="17">
    <source>
        <dbReference type="ARBA" id="ARBA00022946"/>
    </source>
</evidence>
<dbReference type="InterPro" id="IPR027417">
    <property type="entry name" value="P-loop_NTPase"/>
</dbReference>
<dbReference type="Pfam" id="PF24475">
    <property type="entry name" value="RBD_DEAH11"/>
    <property type="match status" value="1"/>
</dbReference>
<dbReference type="InterPro" id="IPR035979">
    <property type="entry name" value="RBD_domain_sf"/>
</dbReference>
<comment type="similarity">
    <text evidence="2 20">Belongs to the 14-3-3 family.</text>
</comment>
<dbReference type="GO" id="GO:0009507">
    <property type="term" value="C:chloroplast"/>
    <property type="evidence" value="ECO:0007669"/>
    <property type="project" value="UniProtKB-SubCell"/>
</dbReference>
<dbReference type="GO" id="GO:0016787">
    <property type="term" value="F:hydrolase activity"/>
    <property type="evidence" value="ECO:0007669"/>
    <property type="project" value="UniProtKB-KW"/>
</dbReference>
<feature type="domain" description="RING-type" evidence="24">
    <location>
        <begin position="1733"/>
        <end position="1907"/>
    </location>
</feature>
<dbReference type="PROSITE" id="PS00690">
    <property type="entry name" value="DEAH_ATP_HELICASE"/>
    <property type="match status" value="1"/>
</dbReference>
<dbReference type="PRINTS" id="PR00305">
    <property type="entry name" value="1433ZETA"/>
</dbReference>
<comment type="similarity">
    <text evidence="3">Belongs to the DEAD box helicase family. DEAH subfamily.</text>
</comment>
<evidence type="ECO:0000256" key="20">
    <source>
        <dbReference type="RuleBase" id="RU003466"/>
    </source>
</evidence>
<dbReference type="InterPro" id="IPR001650">
    <property type="entry name" value="Helicase_C-like"/>
</dbReference>
<evidence type="ECO:0000256" key="6">
    <source>
        <dbReference type="ARBA" id="ARBA00022640"/>
    </source>
</evidence>
<dbReference type="PROSITE" id="PS51192">
    <property type="entry name" value="HELICASE_ATP_BIND_1"/>
    <property type="match status" value="1"/>
</dbReference>
<dbReference type="SUPFAM" id="SSF52540">
    <property type="entry name" value="P-loop containing nucleoside triphosphate hydrolases"/>
    <property type="match status" value="1"/>
</dbReference>
<dbReference type="Gene3D" id="1.10.10.2130">
    <property type="entry name" value="DEAH helicase family, winged-helix domain"/>
    <property type="match status" value="1"/>
</dbReference>
<dbReference type="InterPro" id="IPR017907">
    <property type="entry name" value="Znf_RING_CS"/>
</dbReference>
<dbReference type="PROSITE" id="PS51873">
    <property type="entry name" value="TRIAD"/>
    <property type="match status" value="1"/>
</dbReference>
<comment type="caution">
    <text evidence="25">The sequence shown here is derived from an EMBL/GenBank/DDBJ whole genome shotgun (WGS) entry which is preliminary data.</text>
</comment>
<dbReference type="PROSITE" id="PS00796">
    <property type="entry name" value="1433_1"/>
    <property type="match status" value="1"/>
</dbReference>
<sequence length="1912" mass="215271">MAREENVYMAKLAEQAERYEEMVEFMEKVSATAVDGEKLTVEERNLLSVAYKNVIGARRASWRIISSIEQKEESRGNSDHVAAIKDYRAKIEAELSSICDGILKLLDSKLIPSSGAGDSKVFYLKMKGDYHRYLAEFKTGGERKEAAENTLNAYKAAQNSTKESNATSQMHIGATPHVCDRVVVGAGVDFYGVAFVDIASAELASTHPIRLGLALNFSVFYYEILNSPDRACSLAKQAFDEAIAELDTLGEDSYKDSTLIMQLLRDNLTLWTSDMQDDGGDEIKEEPKRDEEQHHSSFVVKWRVPCIACSQHLDLVAELHMEPCVSEFCIWRYRLKVWWRLSHGLCPDFSFPELMDAQSPLAHLLFAKPIEYLRLFDEAAIKTQRARDKVVTCLRNERVVRNKAMVRSLCFRVADDFPKLCGLIVDFDANRHRYEAKQLIAAPPMNHRHHHHHPTPHSASFRPQPPSFLVELRSCSGGFRAPDVYSLIKQCDSAPHKYFVNSSGPIAGRLFFRRRTDAAEAVLFFWKRRVAGDHLMTPVFEFSDDELNERVKCLFVSHVRSLYQGDVMQSMERKTEALKTEVERLSALLRKPKGLAVHDELQRKRKGVRDEIELNSKRMEEFRSAMKCVLRYIEGNNWEDSSFIHEFVVFQFRDCLDWSRIHHIVMRECRRLDDGLPIYGFRVDILHKLLSEQVIILIGETGSGKSTQLVQFLADSEVGASGSIVCTQPRKIAAVSLAKRVGEETNGCYGDDSIIFYPTYSSIKGFKSKVIFMTDHCLLQHYMKDKSLCGVSCIIVDEAHERSLNTDLLLALLKELLFQRPDLRLIIMSATVDANKLSDYFYGCGTCHVVGRSFPVEINYVPGAYGGTSSTLKPSSGNFAPYVYDVVKLATEIHNSENQGAILAFLTSQMEVEWACENFKSQYAVPLALHGKLSHEEQCRVFQNYTGRRKVIFATNLAETSLTIPGVKYVIDSGMVKESRFDQSTGMNVLRVSRISQSSANQRAGRAGRTEPGKCYRIYSNCDYESMSSHQEPEIRKVHLGVAVLRILALGIKNVLEFDFVDAPCAEAIDMAIRNLVQLRALHREGVILAAVMANASSIFCRVGTSEDKLKSDCLKIQFCHSDGDLFTLLSVYKEWESMPHGSRNKCPPPLFNVLKIQSRKLEVRVITGFGGAVIKRFRGKFNSNLFRLVSRVQTTFTDERIGLEIDSDKNEIHPGVNHPVALFGAGAEIKHLELEQRCLTVDVSHSRGNTIDDKELLMFFENFVPGVCGFHKFIGSGQDGEYNQKWGRITFLTPDAARKAVELNGIEFCGSSLKVTPARAYVGGDHRVSSFPAVRAKVFWPRRYSKGFAVVKCGRNDVGFIIRDCSNILIGGRLLHCEASRKCEDAVVIRGLDRDISEPEILEILRTTTDRKILDLFLVRGAAVDDPPCGACEAALVKEIGPFMPSHSPLISYCHVKVFPPEPMDCFMRALITFDGRLHLEAAKALHHIVGKVLSGCLPWQKIQCQQMFHSSLSCPAPVYAVIKTQLDSVFNRFKCRNGISYSLEKTEYGSYRVKISANATKTVAELRLPLEPLINGKVVTHAGLSPTILQLLFSRDGIMLVKSLQQETGTYILFDRQNLNVRIFGSEDRIAMAEEKLIQSLLALHEDKQLEIRLRDRVLPQNLMKKVVDKFGPDLSGIKEKVPEAELSLDAKRHVICVCGNKVAKQKAEEVIYEFVHSLNVNGPGEHPGGEASPCSICLCEVEDSYQLSACGHEFCRSCLVDQLESAIKSLDGFPISCTREGCGEHILLMDLRFLLSIEKIEELFRASVGAFVASSGETCTRCHLEYHPYVSCERYKEFKQDPDLSLKEWCQGKENVKRCPVCSYTIEKVEGCNHIECRCGKHICWVCLECFCSSDECYAHLRSVHLSIT</sequence>
<dbReference type="InterPro" id="IPR056248">
    <property type="entry name" value="RBD_DEAH11/12"/>
</dbReference>
<dbReference type="Gene3D" id="3.40.50.300">
    <property type="entry name" value="P-loop containing nucleotide triphosphate hydrolases"/>
    <property type="match status" value="2"/>
</dbReference>
<dbReference type="GO" id="GO:0005524">
    <property type="term" value="F:ATP binding"/>
    <property type="evidence" value="ECO:0007669"/>
    <property type="project" value="UniProtKB-KW"/>
</dbReference>